<sequence length="626" mass="70207">MFGQSISLQPVPIQSLSELERASLQEVAFVHLQRKDLGCQITIPKDGPKRRKSFRLKLDSLAKEKKDKELNPLGFGIPLSQVIVNDRVRKKKKGAAKEGRRDCLALETTVMTFRAKRQHKHLSKSNMYLNSETDFRNEPISPIFLDRVSRGHRRGALSVDCITDLDDNQSRLLEALQLSLPAELEGKRMAKSKEKHSLNPIYQQVPRIVQQCCQHIETYGLQTVGIFRVGSSKKRVRQLREEFDQGLDVSLDEELSVHDVAALLKEFLRDLPEPLLPRELYTAFINTVALGYSEQLSVLKLLIYLLPPCNCDTLLRLLQFLAKVASYAYDTMGQDGQEIVGNKMSISNLATIFGPNLLQREKSLERDYSAEAEESSAVITVLQRLIENHNSFFTVSQELQHEVLSRLLKTDADVVHYLLRRRRQGQTAVDEEAESLGIMGIHSPKTASNPGSVDVSPSDLYPSLCRSPHPRDSEEKLEDPSLCFAVPAPHHCGRTHPQQPQTLSRLETGRISGSYENLSSSRRTQPPAPILDLQLRGLNLAHTGGSHLRRVWSDNCPAPSSLAHSQTEWPHARSVDPPRAGGHGAETGVWLRRDWESSPLGPHGQQPRLPSLSAGLKADRMRETPV</sequence>
<reference evidence="4" key="5">
    <citation type="submission" date="2025-09" db="UniProtKB">
        <authorList>
            <consortium name="Ensembl"/>
        </authorList>
    </citation>
    <scope>IDENTIFICATION</scope>
</reference>
<feature type="region of interest" description="Disordered" evidence="2">
    <location>
        <begin position="559"/>
        <end position="626"/>
    </location>
</feature>
<reference evidence="5" key="3">
    <citation type="journal article" date="2014" name="Nature">
        <title>Elephant shark genome provides unique insights into gnathostome evolution.</title>
        <authorList>
            <consortium name="International Elephant Shark Genome Sequencing Consortium"/>
            <person name="Venkatesh B."/>
            <person name="Lee A.P."/>
            <person name="Ravi V."/>
            <person name="Maurya A.K."/>
            <person name="Lian M.M."/>
            <person name="Swann J.B."/>
            <person name="Ohta Y."/>
            <person name="Flajnik M.F."/>
            <person name="Sutoh Y."/>
            <person name="Kasahara M."/>
            <person name="Hoon S."/>
            <person name="Gangu V."/>
            <person name="Roy S.W."/>
            <person name="Irimia M."/>
            <person name="Korzh V."/>
            <person name="Kondrychyn I."/>
            <person name="Lim Z.W."/>
            <person name="Tay B.H."/>
            <person name="Tohari S."/>
            <person name="Kong K.W."/>
            <person name="Ho S."/>
            <person name="Lorente-Galdos B."/>
            <person name="Quilez J."/>
            <person name="Marques-Bonet T."/>
            <person name="Raney B.J."/>
            <person name="Ingham P.W."/>
            <person name="Tay A."/>
            <person name="Hillier L.W."/>
            <person name="Minx P."/>
            <person name="Boehm T."/>
            <person name="Wilson R.K."/>
            <person name="Brenner S."/>
            <person name="Warren W.C."/>
        </authorList>
    </citation>
    <scope>NUCLEOTIDE SEQUENCE [LARGE SCALE GENOMIC DNA]</scope>
</reference>
<keyword evidence="5" id="KW-1185">Reference proteome</keyword>
<dbReference type="OrthoDB" id="10024839at2759"/>
<dbReference type="KEGG" id="cmk:103179234"/>
<dbReference type="GO" id="GO:0005096">
    <property type="term" value="F:GTPase activator activity"/>
    <property type="evidence" value="ECO:0007669"/>
    <property type="project" value="UniProtKB-KW"/>
</dbReference>
<evidence type="ECO:0000313" key="4">
    <source>
        <dbReference type="Ensembl" id="ENSCMIP00000005696.1"/>
    </source>
</evidence>
<keyword evidence="1" id="KW-0343">GTPase activation</keyword>
<accession>A0A4W3GQ71</accession>
<dbReference type="PANTHER" id="PTHR12635:SF13">
    <property type="entry name" value="RHO GTPASE-ACTIVATING PROTEIN 6"/>
    <property type="match status" value="1"/>
</dbReference>
<reference evidence="5" key="2">
    <citation type="journal article" date="2007" name="PLoS Biol.">
        <title>Survey sequencing and comparative analysis of the elephant shark (Callorhinchus milii) genome.</title>
        <authorList>
            <person name="Venkatesh B."/>
            <person name="Kirkness E.F."/>
            <person name="Loh Y.H."/>
            <person name="Halpern A.L."/>
            <person name="Lee A.P."/>
            <person name="Johnson J."/>
            <person name="Dandona N."/>
            <person name="Viswanathan L.D."/>
            <person name="Tay A."/>
            <person name="Venter J.C."/>
            <person name="Strausberg R.L."/>
            <person name="Brenner S."/>
        </authorList>
    </citation>
    <scope>NUCLEOTIDE SEQUENCE [LARGE SCALE GENOMIC DNA]</scope>
</reference>
<dbReference type="GO" id="GO:0007165">
    <property type="term" value="P:signal transduction"/>
    <property type="evidence" value="ECO:0007669"/>
    <property type="project" value="InterPro"/>
</dbReference>
<protein>
    <submittedName>
        <fullName evidence="4">Rho GTPase activating protein 36</fullName>
    </submittedName>
</protein>
<reference evidence="5" key="1">
    <citation type="journal article" date="2006" name="Science">
        <title>Ancient noncoding elements conserved in the human genome.</title>
        <authorList>
            <person name="Venkatesh B."/>
            <person name="Kirkness E.F."/>
            <person name="Loh Y.H."/>
            <person name="Halpern A.L."/>
            <person name="Lee A.P."/>
            <person name="Johnson J."/>
            <person name="Dandona N."/>
            <person name="Viswanathan L.D."/>
            <person name="Tay A."/>
            <person name="Venter J.C."/>
            <person name="Strausberg R.L."/>
            <person name="Brenner S."/>
        </authorList>
    </citation>
    <scope>NUCLEOTIDE SEQUENCE [LARGE SCALE GENOMIC DNA]</scope>
</reference>
<dbReference type="Ensembl" id="ENSCMIT00000005890.1">
    <property type="protein sequence ID" value="ENSCMIP00000005696.1"/>
    <property type="gene ID" value="ENSCMIG00000003299.1"/>
</dbReference>
<dbReference type="InterPro" id="IPR037863">
    <property type="entry name" value="RHOGAP6/36"/>
</dbReference>
<dbReference type="CDD" id="cd04376">
    <property type="entry name" value="RhoGAP_ARHGAP6"/>
    <property type="match status" value="1"/>
</dbReference>
<feature type="domain" description="Rho-GAP" evidence="3">
    <location>
        <begin position="196"/>
        <end position="393"/>
    </location>
</feature>
<dbReference type="InterPro" id="IPR000198">
    <property type="entry name" value="RhoGAP_dom"/>
</dbReference>
<dbReference type="InterPro" id="IPR041852">
    <property type="entry name" value="ARHGAP6_RhoGAP"/>
</dbReference>
<dbReference type="STRING" id="7868.ENSCMIP00000005696"/>
<proteinExistence type="predicted"/>
<gene>
    <name evidence="4" type="primary">arhgap36</name>
</gene>
<dbReference type="InterPro" id="IPR008936">
    <property type="entry name" value="Rho_GTPase_activation_prot"/>
</dbReference>
<evidence type="ECO:0000259" key="3">
    <source>
        <dbReference type="PROSITE" id="PS50238"/>
    </source>
</evidence>
<evidence type="ECO:0000256" key="1">
    <source>
        <dbReference type="ARBA" id="ARBA00022468"/>
    </source>
</evidence>
<name>A0A4W3GQ71_CALMI</name>
<dbReference type="PROSITE" id="PS50238">
    <property type="entry name" value="RHOGAP"/>
    <property type="match status" value="1"/>
</dbReference>
<dbReference type="Gene3D" id="1.10.555.10">
    <property type="entry name" value="Rho GTPase activation protein"/>
    <property type="match status" value="1"/>
</dbReference>
<dbReference type="GO" id="GO:0005856">
    <property type="term" value="C:cytoskeleton"/>
    <property type="evidence" value="ECO:0007669"/>
    <property type="project" value="UniProtKB-ARBA"/>
</dbReference>
<dbReference type="GeneID" id="103179234"/>
<dbReference type="SMART" id="SM00324">
    <property type="entry name" value="RhoGAP"/>
    <property type="match status" value="1"/>
</dbReference>
<dbReference type="Pfam" id="PF00620">
    <property type="entry name" value="RhoGAP"/>
    <property type="match status" value="1"/>
</dbReference>
<evidence type="ECO:0000313" key="5">
    <source>
        <dbReference type="Proteomes" id="UP000314986"/>
    </source>
</evidence>
<dbReference type="InParanoid" id="A0A4W3GQ71"/>
<evidence type="ECO:0000256" key="2">
    <source>
        <dbReference type="SAM" id="MobiDB-lite"/>
    </source>
</evidence>
<dbReference type="GeneTree" id="ENSGT00940000153904"/>
<dbReference type="Proteomes" id="UP000314986">
    <property type="component" value="Unassembled WGS sequence"/>
</dbReference>
<dbReference type="AlphaFoldDB" id="A0A4W3GQ71"/>
<dbReference type="PANTHER" id="PTHR12635">
    <property type="entry name" value="RHO-GTPASE-ACTIVATING PROTEIN 6 FAMILY MEMBER"/>
    <property type="match status" value="1"/>
</dbReference>
<organism evidence="4 5">
    <name type="scientific">Callorhinchus milii</name>
    <name type="common">Ghost shark</name>
    <dbReference type="NCBI Taxonomy" id="7868"/>
    <lineage>
        <taxon>Eukaryota</taxon>
        <taxon>Metazoa</taxon>
        <taxon>Chordata</taxon>
        <taxon>Craniata</taxon>
        <taxon>Vertebrata</taxon>
        <taxon>Chondrichthyes</taxon>
        <taxon>Holocephali</taxon>
        <taxon>Chimaeriformes</taxon>
        <taxon>Callorhinchidae</taxon>
        <taxon>Callorhinchus</taxon>
    </lineage>
</organism>
<feature type="compositionally biased region" description="Basic and acidic residues" evidence="2">
    <location>
        <begin position="617"/>
        <end position="626"/>
    </location>
</feature>
<dbReference type="GO" id="GO:1902533">
    <property type="term" value="P:positive regulation of intracellular signal transduction"/>
    <property type="evidence" value="ECO:0007669"/>
    <property type="project" value="UniProtKB-ARBA"/>
</dbReference>
<dbReference type="SUPFAM" id="SSF48350">
    <property type="entry name" value="GTPase activation domain, GAP"/>
    <property type="match status" value="1"/>
</dbReference>
<dbReference type="FunFam" id="1.10.555.10:FF:000017">
    <property type="entry name" value="Rho GTPase activating protein 6"/>
    <property type="match status" value="1"/>
</dbReference>
<reference evidence="4" key="4">
    <citation type="submission" date="2025-08" db="UniProtKB">
        <authorList>
            <consortium name="Ensembl"/>
        </authorList>
    </citation>
    <scope>IDENTIFICATION</scope>
</reference>